<sequence length="273" mass="31764">MCFQAIILAIVVTLFQYIFEPFTYEFGEHRFSFFTISLLNGLLVGLIFLGFITISKTLVPNFFQRWQWTVGKEIGFWAGLLLIIGVGMFFRRELIYDNPNNFSFRYLIAEVVNTFLVGSLIIAISVMINYIQLLKSTANREKTWDKLVRDFQKRQYENPEIIIRAQSPQDNIRFRLSDFMYAMSDGNYVKFYLQDQDGNTSRHIKRNTLSNTEEQCSNYPTILRVHRSYIVNIHKIDSVSGNAQGYKLTLADIEAQIPVSRSYIDSFEAAVKD</sequence>
<evidence type="ECO:0000313" key="3">
    <source>
        <dbReference type="EMBL" id="SHF09030.1"/>
    </source>
</evidence>
<dbReference type="GO" id="GO:0003677">
    <property type="term" value="F:DNA binding"/>
    <property type="evidence" value="ECO:0007669"/>
    <property type="project" value="UniProtKB-KW"/>
</dbReference>
<keyword evidence="4" id="KW-1185">Reference proteome</keyword>
<keyword evidence="1" id="KW-1133">Transmembrane helix</keyword>
<keyword evidence="1" id="KW-0812">Transmembrane</keyword>
<feature type="transmembrane region" description="Helical" evidence="1">
    <location>
        <begin position="111"/>
        <end position="131"/>
    </location>
</feature>
<dbReference type="SMART" id="SM00850">
    <property type="entry name" value="LytTR"/>
    <property type="match status" value="1"/>
</dbReference>
<accession>A0A1M4YTD3</accession>
<organism evidence="3 4">
    <name type="scientific">Fodinibius roseus</name>
    <dbReference type="NCBI Taxonomy" id="1194090"/>
    <lineage>
        <taxon>Bacteria</taxon>
        <taxon>Pseudomonadati</taxon>
        <taxon>Balneolota</taxon>
        <taxon>Balneolia</taxon>
        <taxon>Balneolales</taxon>
        <taxon>Balneolaceae</taxon>
        <taxon>Fodinibius</taxon>
    </lineage>
</organism>
<proteinExistence type="predicted"/>
<name>A0A1M4YTD3_9BACT</name>
<dbReference type="InterPro" id="IPR007492">
    <property type="entry name" value="LytTR_DNA-bd_dom"/>
</dbReference>
<evidence type="ECO:0000256" key="1">
    <source>
        <dbReference type="SAM" id="Phobius"/>
    </source>
</evidence>
<evidence type="ECO:0000259" key="2">
    <source>
        <dbReference type="PROSITE" id="PS50930"/>
    </source>
</evidence>
<dbReference type="PANTHER" id="PTHR37299">
    <property type="entry name" value="TRANSCRIPTIONAL REGULATOR-RELATED"/>
    <property type="match status" value="1"/>
</dbReference>
<evidence type="ECO:0000313" key="4">
    <source>
        <dbReference type="Proteomes" id="UP000184041"/>
    </source>
</evidence>
<keyword evidence="1" id="KW-0472">Membrane</keyword>
<keyword evidence="3" id="KW-0238">DNA-binding</keyword>
<dbReference type="Pfam" id="PF04397">
    <property type="entry name" value="LytTR"/>
    <property type="match status" value="1"/>
</dbReference>
<dbReference type="EMBL" id="FQUS01000005">
    <property type="protein sequence ID" value="SHF09030.1"/>
    <property type="molecule type" value="Genomic_DNA"/>
</dbReference>
<dbReference type="GO" id="GO:0000156">
    <property type="term" value="F:phosphorelay response regulator activity"/>
    <property type="evidence" value="ECO:0007669"/>
    <property type="project" value="InterPro"/>
</dbReference>
<dbReference type="Gene3D" id="2.40.50.1020">
    <property type="entry name" value="LytTr DNA-binding domain"/>
    <property type="match status" value="1"/>
</dbReference>
<feature type="transmembrane region" description="Helical" evidence="1">
    <location>
        <begin position="31"/>
        <end position="54"/>
    </location>
</feature>
<dbReference type="InterPro" id="IPR046947">
    <property type="entry name" value="LytR-like"/>
</dbReference>
<feature type="transmembrane region" description="Helical" evidence="1">
    <location>
        <begin position="74"/>
        <end position="90"/>
    </location>
</feature>
<dbReference type="PROSITE" id="PS50930">
    <property type="entry name" value="HTH_LYTTR"/>
    <property type="match status" value="1"/>
</dbReference>
<feature type="domain" description="HTH LytTR-type" evidence="2">
    <location>
        <begin position="208"/>
        <end position="273"/>
    </location>
</feature>
<reference evidence="3 4" key="1">
    <citation type="submission" date="2016-11" db="EMBL/GenBank/DDBJ databases">
        <authorList>
            <person name="Jaros S."/>
            <person name="Januszkiewicz K."/>
            <person name="Wedrychowicz H."/>
        </authorList>
    </citation>
    <scope>NUCLEOTIDE SEQUENCE [LARGE SCALE GENOMIC DNA]</scope>
    <source>
        <strain evidence="3 4">DSM 21986</strain>
    </source>
</reference>
<feature type="transmembrane region" description="Helical" evidence="1">
    <location>
        <begin position="6"/>
        <end position="24"/>
    </location>
</feature>
<dbReference type="AlphaFoldDB" id="A0A1M4YTD3"/>
<gene>
    <name evidence="3" type="ORF">SAMN05443144_105151</name>
</gene>
<dbReference type="Proteomes" id="UP000184041">
    <property type="component" value="Unassembled WGS sequence"/>
</dbReference>
<dbReference type="PANTHER" id="PTHR37299:SF1">
    <property type="entry name" value="STAGE 0 SPORULATION PROTEIN A HOMOLOG"/>
    <property type="match status" value="1"/>
</dbReference>
<protein>
    <submittedName>
        <fullName evidence="3">LytTr DNA-binding domain-containing protein</fullName>
    </submittedName>
</protein>
<dbReference type="STRING" id="1194090.SAMN05443144_105151"/>